<dbReference type="PANTHER" id="PTHR10796">
    <property type="entry name" value="PATCHED-RELATED"/>
    <property type="match status" value="1"/>
</dbReference>
<dbReference type="InterPro" id="IPR051697">
    <property type="entry name" value="Patched_domain-protein"/>
</dbReference>
<dbReference type="Gene3D" id="1.20.1640.10">
    <property type="entry name" value="Multidrug efflux transporter AcrB transmembrane domain"/>
    <property type="match status" value="1"/>
</dbReference>
<reference evidence="9 10" key="1">
    <citation type="journal article" date="2017" name="PLoS Biol.">
        <title>The sea cucumber genome provides insights into morphological evolution and visceral regeneration.</title>
        <authorList>
            <person name="Zhang X."/>
            <person name="Sun L."/>
            <person name="Yuan J."/>
            <person name="Sun Y."/>
            <person name="Gao Y."/>
            <person name="Zhang L."/>
            <person name="Li S."/>
            <person name="Dai H."/>
            <person name="Hamel J.F."/>
            <person name="Liu C."/>
            <person name="Yu Y."/>
            <person name="Liu S."/>
            <person name="Lin W."/>
            <person name="Guo K."/>
            <person name="Jin S."/>
            <person name="Xu P."/>
            <person name="Storey K.B."/>
            <person name="Huan P."/>
            <person name="Zhang T."/>
            <person name="Zhou Y."/>
            <person name="Zhang J."/>
            <person name="Lin C."/>
            <person name="Li X."/>
            <person name="Xing L."/>
            <person name="Huo D."/>
            <person name="Sun M."/>
            <person name="Wang L."/>
            <person name="Mercier A."/>
            <person name="Li F."/>
            <person name="Yang H."/>
            <person name="Xiang J."/>
        </authorList>
    </citation>
    <scope>NUCLEOTIDE SEQUENCE [LARGE SCALE GENOMIC DNA]</scope>
    <source>
        <strain evidence="9">Shaxun</strain>
        <tissue evidence="9">Muscle</tissue>
    </source>
</reference>
<gene>
    <name evidence="9" type="ORF">BSL78_11599</name>
</gene>
<dbReference type="PROSITE" id="PS50156">
    <property type="entry name" value="SSD"/>
    <property type="match status" value="1"/>
</dbReference>
<comment type="caution">
    <text evidence="9">The sequence shown here is derived from an EMBL/GenBank/DDBJ whole genome shotgun (WGS) entry which is preliminary data.</text>
</comment>
<dbReference type="Proteomes" id="UP000230750">
    <property type="component" value="Unassembled WGS sequence"/>
</dbReference>
<evidence type="ECO:0000256" key="6">
    <source>
        <dbReference type="ARBA" id="ARBA00023180"/>
    </source>
</evidence>
<name>A0A2G8KU12_STIJA</name>
<proteinExistence type="inferred from homology"/>
<evidence type="ECO:0000313" key="10">
    <source>
        <dbReference type="Proteomes" id="UP000230750"/>
    </source>
</evidence>
<comment type="similarity">
    <text evidence="2">Belongs to the patched family.</text>
</comment>
<evidence type="ECO:0000256" key="3">
    <source>
        <dbReference type="ARBA" id="ARBA00022692"/>
    </source>
</evidence>
<feature type="transmembrane region" description="Helical" evidence="7">
    <location>
        <begin position="62"/>
        <end position="90"/>
    </location>
</feature>
<evidence type="ECO:0000259" key="8">
    <source>
        <dbReference type="PROSITE" id="PS50156"/>
    </source>
</evidence>
<dbReference type="SUPFAM" id="SSF82866">
    <property type="entry name" value="Multidrug efflux transporter AcrB transmembrane domain"/>
    <property type="match status" value="1"/>
</dbReference>
<keyword evidence="6" id="KW-0325">Glycoprotein</keyword>
<dbReference type="EMBL" id="MRZV01000369">
    <property type="protein sequence ID" value="PIK51494.1"/>
    <property type="molecule type" value="Genomic_DNA"/>
</dbReference>
<feature type="non-terminal residue" evidence="9">
    <location>
        <position position="1"/>
    </location>
</feature>
<dbReference type="STRING" id="307972.A0A2G8KU12"/>
<sequence>IGLDDMFIMLAAWRKTDTSLTVTERMADTLEDAGVSITITSLTDLLAFGIGSLSPLPAIKTYCLFTAIAVLFDFFYQITFFGGFMVLFGYMESFNCHGVSCLPSPQSGQRLRRNDVVTIRSISHHHVTEIDNTRRVNSAHSIPAKQHIIMCFFRDYYAKLISKPISSALVLILYVCYIGLSGYFLTTLVIGVEEMNIAKQGTMTFDYLEIFSQYFAKTGPSVSVAFTEPYPYWQPDKQIDIEQVLLDFHDNSHIQNRNNTEFWLDAYIKYLRTSYGTAQLDQNTFVTVLKDQFLKLPCCEKYKLDINFNGSVITSSRFILASRDLLSSKDENDLLLDVRKSVDEATEYLGINVIASSIGFGYAERYQTIVPTTLLTLGIAVISMLLVFLIIIPIFQLVY</sequence>
<dbReference type="AlphaFoldDB" id="A0A2G8KU12"/>
<organism evidence="9 10">
    <name type="scientific">Stichopus japonicus</name>
    <name type="common">Sea cucumber</name>
    <dbReference type="NCBI Taxonomy" id="307972"/>
    <lineage>
        <taxon>Eukaryota</taxon>
        <taxon>Metazoa</taxon>
        <taxon>Echinodermata</taxon>
        <taxon>Eleutherozoa</taxon>
        <taxon>Echinozoa</taxon>
        <taxon>Holothuroidea</taxon>
        <taxon>Aspidochirotacea</taxon>
        <taxon>Aspidochirotida</taxon>
        <taxon>Stichopodidae</taxon>
        <taxon>Apostichopus</taxon>
    </lineage>
</organism>
<comment type="subcellular location">
    <subcellularLocation>
        <location evidence="1">Membrane</location>
        <topology evidence="1">Multi-pass membrane protein</topology>
    </subcellularLocation>
</comment>
<evidence type="ECO:0000256" key="7">
    <source>
        <dbReference type="SAM" id="Phobius"/>
    </source>
</evidence>
<evidence type="ECO:0000256" key="2">
    <source>
        <dbReference type="ARBA" id="ARBA00005585"/>
    </source>
</evidence>
<feature type="transmembrane region" description="Helical" evidence="7">
    <location>
        <begin position="165"/>
        <end position="190"/>
    </location>
</feature>
<dbReference type="Pfam" id="PF02460">
    <property type="entry name" value="Patched"/>
    <property type="match status" value="1"/>
</dbReference>
<keyword evidence="10" id="KW-1185">Reference proteome</keyword>
<feature type="domain" description="SSD" evidence="8">
    <location>
        <begin position="1"/>
        <end position="87"/>
    </location>
</feature>
<keyword evidence="4 7" id="KW-1133">Transmembrane helix</keyword>
<evidence type="ECO:0000256" key="1">
    <source>
        <dbReference type="ARBA" id="ARBA00004141"/>
    </source>
</evidence>
<dbReference type="GO" id="GO:0016020">
    <property type="term" value="C:membrane"/>
    <property type="evidence" value="ECO:0007669"/>
    <property type="project" value="UniProtKB-SubCell"/>
</dbReference>
<feature type="transmembrane region" description="Helical" evidence="7">
    <location>
        <begin position="33"/>
        <end position="50"/>
    </location>
</feature>
<evidence type="ECO:0000256" key="4">
    <source>
        <dbReference type="ARBA" id="ARBA00022989"/>
    </source>
</evidence>
<feature type="transmembrane region" description="Helical" evidence="7">
    <location>
        <begin position="374"/>
        <end position="395"/>
    </location>
</feature>
<keyword evidence="3 7" id="KW-0812">Transmembrane</keyword>
<keyword evidence="5 7" id="KW-0472">Membrane</keyword>
<accession>A0A2G8KU12</accession>
<evidence type="ECO:0000313" key="9">
    <source>
        <dbReference type="EMBL" id="PIK51494.1"/>
    </source>
</evidence>
<protein>
    <recommendedName>
        <fullName evidence="8">SSD domain-containing protein</fullName>
    </recommendedName>
</protein>
<dbReference type="InterPro" id="IPR003392">
    <property type="entry name" value="PTHD_SSD"/>
</dbReference>
<dbReference type="InterPro" id="IPR000731">
    <property type="entry name" value="SSD"/>
</dbReference>
<dbReference type="PANTHER" id="PTHR10796:SF92">
    <property type="entry name" value="PATCHED-RELATED, ISOFORM A"/>
    <property type="match status" value="1"/>
</dbReference>
<evidence type="ECO:0000256" key="5">
    <source>
        <dbReference type="ARBA" id="ARBA00023136"/>
    </source>
</evidence>
<dbReference type="OrthoDB" id="6510177at2759"/>